<dbReference type="Pfam" id="PF01433">
    <property type="entry name" value="Peptidase_M1"/>
    <property type="match status" value="1"/>
</dbReference>
<feature type="transmembrane region" description="Helical" evidence="1">
    <location>
        <begin position="476"/>
        <end position="494"/>
    </location>
</feature>
<feature type="transmembrane region" description="Helical" evidence="1">
    <location>
        <begin position="14"/>
        <end position="35"/>
    </location>
</feature>
<feature type="transmembrane region" description="Helical" evidence="1">
    <location>
        <begin position="325"/>
        <end position="344"/>
    </location>
</feature>
<feature type="transmembrane region" description="Helical" evidence="1">
    <location>
        <begin position="413"/>
        <end position="434"/>
    </location>
</feature>
<evidence type="ECO:0000313" key="3">
    <source>
        <dbReference type="EMBL" id="MCK7593395.1"/>
    </source>
</evidence>
<dbReference type="RefSeq" id="WP_248206856.1">
    <property type="nucleotide sequence ID" value="NZ_JALNMH010000004.1"/>
</dbReference>
<dbReference type="Proteomes" id="UP001431449">
    <property type="component" value="Unassembled WGS sequence"/>
</dbReference>
<proteinExistence type="predicted"/>
<protein>
    <recommendedName>
        <fullName evidence="2">Peptidase M1 membrane alanine aminopeptidase domain-containing protein</fullName>
    </recommendedName>
</protein>
<feature type="transmembrane region" description="Helical" evidence="1">
    <location>
        <begin position="568"/>
        <end position="589"/>
    </location>
</feature>
<reference evidence="3" key="1">
    <citation type="submission" date="2022-04" db="EMBL/GenBank/DDBJ databases">
        <title>Lysobacter sp. CAU 1642 isolated from sea sand.</title>
        <authorList>
            <person name="Kim W."/>
        </authorList>
    </citation>
    <scope>NUCLEOTIDE SEQUENCE</scope>
    <source>
        <strain evidence="3">CAU 1642</strain>
    </source>
</reference>
<dbReference type="Gene3D" id="1.10.390.10">
    <property type="entry name" value="Neutral Protease Domain 2"/>
    <property type="match status" value="1"/>
</dbReference>
<keyword evidence="4" id="KW-1185">Reference proteome</keyword>
<keyword evidence="1" id="KW-0812">Transmembrane</keyword>
<evidence type="ECO:0000259" key="2">
    <source>
        <dbReference type="Pfam" id="PF01433"/>
    </source>
</evidence>
<feature type="transmembrane region" description="Helical" evidence="1">
    <location>
        <begin position="148"/>
        <end position="169"/>
    </location>
</feature>
<dbReference type="PANTHER" id="PTHR43471">
    <property type="entry name" value="ABC TRANSPORTER PERMEASE"/>
    <property type="match status" value="1"/>
</dbReference>
<dbReference type="EMBL" id="JALNMH010000004">
    <property type="protein sequence ID" value="MCK7593395.1"/>
    <property type="molecule type" value="Genomic_DNA"/>
</dbReference>
<feature type="transmembrane region" description="Helical" evidence="1">
    <location>
        <begin position="101"/>
        <end position="128"/>
    </location>
</feature>
<feature type="transmembrane region" description="Helical" evidence="1">
    <location>
        <begin position="244"/>
        <end position="261"/>
    </location>
</feature>
<keyword evidence="1" id="KW-0472">Membrane</keyword>
<feature type="domain" description="Peptidase M1 membrane alanine aminopeptidase" evidence="2">
    <location>
        <begin position="872"/>
        <end position="1069"/>
    </location>
</feature>
<feature type="transmembrane region" description="Helical" evidence="1">
    <location>
        <begin position="364"/>
        <end position="385"/>
    </location>
</feature>
<comment type="caution">
    <text evidence="3">The sequence shown here is derived from an EMBL/GenBank/DDBJ whole genome shotgun (WGS) entry which is preliminary data.</text>
</comment>
<name>A0ABT0GFS8_9GAMM</name>
<feature type="transmembrane region" description="Helical" evidence="1">
    <location>
        <begin position="446"/>
        <end position="469"/>
    </location>
</feature>
<evidence type="ECO:0000256" key="1">
    <source>
        <dbReference type="SAM" id="Phobius"/>
    </source>
</evidence>
<feature type="transmembrane region" description="Helical" evidence="1">
    <location>
        <begin position="176"/>
        <end position="197"/>
    </location>
</feature>
<feature type="transmembrane region" description="Helical" evidence="1">
    <location>
        <begin position="529"/>
        <end position="547"/>
    </location>
</feature>
<dbReference type="PANTHER" id="PTHR43471:SF1">
    <property type="entry name" value="ABC TRANSPORTER PERMEASE PROTEIN NOSY-RELATED"/>
    <property type="match status" value="1"/>
</dbReference>
<evidence type="ECO:0000313" key="4">
    <source>
        <dbReference type="Proteomes" id="UP001431449"/>
    </source>
</evidence>
<feature type="transmembrane region" description="Helical" evidence="1">
    <location>
        <begin position="55"/>
        <end position="80"/>
    </location>
</feature>
<dbReference type="SUPFAM" id="SSF55486">
    <property type="entry name" value="Metalloproteases ('zincins'), catalytic domain"/>
    <property type="match status" value="1"/>
</dbReference>
<accession>A0ABT0GFS8</accession>
<organism evidence="3 4">
    <name type="scientific">Pseudomarimonas salicorniae</name>
    <dbReference type="NCBI Taxonomy" id="2933270"/>
    <lineage>
        <taxon>Bacteria</taxon>
        <taxon>Pseudomonadati</taxon>
        <taxon>Pseudomonadota</taxon>
        <taxon>Gammaproteobacteria</taxon>
        <taxon>Lysobacterales</taxon>
        <taxon>Lysobacteraceae</taxon>
        <taxon>Pseudomarimonas</taxon>
    </lineage>
</organism>
<sequence>MLRHILAFELRQQFANPVFWVVALIFGLLAFGASSSDVVQLGGAIGNVYRNAPTVIIGLLNGFAVIAMFLVVIFVAGGALRDFDTRTAELFFTTPVKKRDYLLGRFLGGYFATFAVMVFVGFGILAGYAMPWVDADRLGPTTLEPYVWTYGVLLLPNMLFVAALLFCLAVSTRSMLATYIGVIAYFAISIVTGTLTADLDTRWIGALLDPFGQQAINDVTRYWSAEEGNTRTPTVNGVLLANRLLWLGVSLALVWLSYRLFRTDREGLTWGRRRKRETEAKGGVSQGSRAAISVPTASLASGFGAQFRQYLHQAWFDTKGVLRGVPLLVMLAIGLMILVVNLYFGDQTFGTSIYPTTGRMSELIAGSFSLFLIIVVVFYAGELVFRERAQRIAEVTDAYPNADWIPFAAKATALVAVVLAFYSVGILAALINQIARGYYEFEFGLYLQQMLLTCLPFAMMGVLALFLMVLTNSKAIGYLLMLVYIASRIVMGVLNLENNLYRPMGAPGVPYSDMNGFGHFLVGHLWFRGYWGAFVAVLFVLGLLFWVRGNRSSFRERLREARRRLTPATGGALAVSLAAFIGIGSFVYWNTMVLAERTGIDAYLPGDKAMDRQAEYEKAYAALKDLAQPKIRAIFTDIDIHPADRRVDSLVRYRVENPHDSPIPMLHLEIQPSLEQLEIELGGATLTKEDRDQGVWQYALDTPMQPGESREFSFRLRFDAEGFSNGTGQTQVVENGTFFNSGFLPSFGYNEGRRLLDRSERKKRGLEEAERMPKLEDESARGNYVFGDDGDWIEFETMVSTDPDQIALAPGYLQREWTEDGRRHFHYKMDAPIVNFAAWLSARWEVRRDRWNGIDIEVYHHPDHHWNVERMVEASKKSFEYFNSEFTPYQFRQMRILEFPRYASFAQSFANTVPFSESIGFIADLRDPDAIDYVFYVTAHEIAHQWWGHQVVGAGQQGSTMLIESLSQYSALMVMEREYGPHKMRRFLKYELDRYLSGRSSELLEEVPLYRVENQPYIHYRKGSLVFYALKDAIGERKLNATLKRFLEDKGFQSAPYTNSADFLAYLREDTDPKHHPLIEELFEKIVFYDHRLKSAKAVKRDDGKYTVTLEYHAGKVEADGKGKESPLALGHEVDIGVFARPPGGEEADERVLYLSKHRIDAETGTIEVVVDGEPFDAGIDPYNKLIDRVPDDNRRRVDL</sequence>
<gene>
    <name evidence="3" type="ORF">M0G41_06910</name>
</gene>
<dbReference type="InterPro" id="IPR014782">
    <property type="entry name" value="Peptidase_M1_dom"/>
</dbReference>
<dbReference type="InterPro" id="IPR027268">
    <property type="entry name" value="Peptidase_M4/M1_CTD_sf"/>
</dbReference>
<keyword evidence="1" id="KW-1133">Transmembrane helix</keyword>